<keyword evidence="1 2" id="KW-0808">Transferase</keyword>
<name>A0A090E638_MESPL</name>
<dbReference type="InterPro" id="IPR027417">
    <property type="entry name" value="P-loop_NTPase"/>
</dbReference>
<reference evidence="3" key="1">
    <citation type="submission" date="2014-08" db="EMBL/GenBank/DDBJ databases">
        <authorList>
            <person name="Moulin L."/>
        </authorList>
    </citation>
    <scope>NUCLEOTIDE SEQUENCE [LARGE SCALE GENOMIC DNA]</scope>
</reference>
<sequence>MQSPEEKDWLKSSGEIKIVNRGVVRLLPKPKVSIFICGCGHTGSTLLARILAAHPEIFSIRRETSAFVSNNGARWTKLSVVLLQAAISRRNVWVEKTPNHIHYTRQIAETIPGARFIVVTRDGRDIVASLGQRYQGDFDKAFHRWMADSKASMARIEKGASILWRYEDFIESPALSIERLCRFIGVTFDPGILNYHQQPVVWGREKAVRTPHSARRHTQVNQPITDYRGGWRSGLPTNVACRFDTGEAREIMDYFGYA</sequence>
<keyword evidence="3" id="KW-1185">Reference proteome</keyword>
<organism evidence="2 3">
    <name type="scientific">Mesorhizobium plurifarium</name>
    <dbReference type="NCBI Taxonomy" id="69974"/>
    <lineage>
        <taxon>Bacteria</taxon>
        <taxon>Pseudomonadati</taxon>
        <taxon>Pseudomonadota</taxon>
        <taxon>Alphaproteobacteria</taxon>
        <taxon>Hyphomicrobiales</taxon>
        <taxon>Phyllobacteriaceae</taxon>
        <taxon>Mesorhizobium</taxon>
    </lineage>
</organism>
<dbReference type="Gene3D" id="3.40.50.300">
    <property type="entry name" value="P-loop containing nucleotide triphosphate hydrolases"/>
    <property type="match status" value="1"/>
</dbReference>
<dbReference type="EMBL" id="CCMZ01000033">
    <property type="protein sequence ID" value="CDX22444.1"/>
    <property type="molecule type" value="Genomic_DNA"/>
</dbReference>
<dbReference type="STRING" id="69974.MPLDJ20_110059"/>
<protein>
    <submittedName>
        <fullName evidence="2">Putative Sulfotransferase</fullName>
    </submittedName>
</protein>
<dbReference type="Proteomes" id="UP000045285">
    <property type="component" value="Unassembled WGS sequence"/>
</dbReference>
<dbReference type="AlphaFoldDB" id="A0A090E638"/>
<evidence type="ECO:0000313" key="3">
    <source>
        <dbReference type="Proteomes" id="UP000045285"/>
    </source>
</evidence>
<evidence type="ECO:0000256" key="1">
    <source>
        <dbReference type="ARBA" id="ARBA00022679"/>
    </source>
</evidence>
<dbReference type="Pfam" id="PF13469">
    <property type="entry name" value="Sulfotransfer_3"/>
    <property type="match status" value="2"/>
</dbReference>
<dbReference type="PANTHER" id="PTHR12788:SF10">
    <property type="entry name" value="PROTEIN-TYROSINE SULFOTRANSFERASE"/>
    <property type="match status" value="1"/>
</dbReference>
<dbReference type="InterPro" id="IPR026634">
    <property type="entry name" value="TPST-like"/>
</dbReference>
<dbReference type="PANTHER" id="PTHR12788">
    <property type="entry name" value="PROTEIN-TYROSINE SULFOTRANSFERASE 2"/>
    <property type="match status" value="1"/>
</dbReference>
<evidence type="ECO:0000313" key="2">
    <source>
        <dbReference type="EMBL" id="CDX22444.1"/>
    </source>
</evidence>
<proteinExistence type="predicted"/>
<accession>A0A090E638</accession>
<dbReference type="GO" id="GO:0008476">
    <property type="term" value="F:protein-tyrosine sulfotransferase activity"/>
    <property type="evidence" value="ECO:0007669"/>
    <property type="project" value="InterPro"/>
</dbReference>
<gene>
    <name evidence="2" type="ORF">MPL3356_390325</name>
</gene>
<dbReference type="SUPFAM" id="SSF52540">
    <property type="entry name" value="P-loop containing nucleoside triphosphate hydrolases"/>
    <property type="match status" value="1"/>
</dbReference>